<dbReference type="GO" id="GO:0003723">
    <property type="term" value="F:RNA binding"/>
    <property type="evidence" value="ECO:0007669"/>
    <property type="project" value="UniProtKB-UniRule"/>
</dbReference>
<evidence type="ECO:0000259" key="10">
    <source>
        <dbReference type="PROSITE" id="PS51192"/>
    </source>
</evidence>
<dbReference type="PROSITE" id="PS51192">
    <property type="entry name" value="HELICASE_ATP_BIND_1"/>
    <property type="match status" value="1"/>
</dbReference>
<feature type="region of interest" description="Disordered" evidence="9">
    <location>
        <begin position="1"/>
        <end position="50"/>
    </location>
</feature>
<evidence type="ECO:0000256" key="6">
    <source>
        <dbReference type="PROSITE-ProRule" id="PRU00552"/>
    </source>
</evidence>
<evidence type="ECO:0000313" key="14">
    <source>
        <dbReference type="Proteomes" id="UP001566132"/>
    </source>
</evidence>
<dbReference type="SUPFAM" id="SSF52540">
    <property type="entry name" value="P-loop containing nucleoside triphosphate hydrolases"/>
    <property type="match status" value="1"/>
</dbReference>
<feature type="domain" description="DEAD-box RNA helicase Q" evidence="12">
    <location>
        <begin position="129"/>
        <end position="157"/>
    </location>
</feature>
<evidence type="ECO:0000259" key="12">
    <source>
        <dbReference type="PROSITE" id="PS51195"/>
    </source>
</evidence>
<evidence type="ECO:0000256" key="9">
    <source>
        <dbReference type="SAM" id="MobiDB-lite"/>
    </source>
</evidence>
<keyword evidence="5 8" id="KW-0694">RNA-binding</keyword>
<dbReference type="EC" id="3.6.4.13" evidence="8"/>
<gene>
    <name evidence="13" type="ORF">ABEB36_014866</name>
</gene>
<dbReference type="Proteomes" id="UP001566132">
    <property type="component" value="Unassembled WGS sequence"/>
</dbReference>
<accession>A0ABD1E158</accession>
<feature type="compositionally biased region" description="Basic and acidic residues" evidence="9">
    <location>
        <begin position="27"/>
        <end position="41"/>
    </location>
</feature>
<dbReference type="GO" id="GO:0010468">
    <property type="term" value="P:regulation of gene expression"/>
    <property type="evidence" value="ECO:0007669"/>
    <property type="project" value="UniProtKB-ARBA"/>
</dbReference>
<dbReference type="CDD" id="cd18787">
    <property type="entry name" value="SF2_C_DEAD"/>
    <property type="match status" value="1"/>
</dbReference>
<sequence length="727" mass="83108">MTSFEFKWTKTKKSYTSKDSGTKKTKILKEKEPRDKNDPKEVKKKSSKLQNKTEVTFSKIKTTDNQSFIRRKRKKEKTKVLQNERNVQSELVKGHSMQHSMFSEKYKNIHVNTKIRGASVVEKVFSAGKKFNDLPLHKYLISNLEKNNFNILTNVQEKSIPSVLQGKNCLIKSQTGSGKTLTYAVPILNSLVNKTPKLQRTDGIQAIIVVPTRELALQTHELFGKINTFQWIIVGHLCGGENRKTEKDKLRRGLHILIGTPGRLLDHILHTSAFNGKNISCLVLDEADRLLDMGFKKDVVRLVEELDRFKTNSSYDPLALLKGKKPEEVETDLANVDINRQTLLVSATLSKGVAELADFTMKDHVYIDAFDESETINPDHMVIPNTVKQEFILTFIKHRLVTLSVLLISKAKCSNSKTIVFMATTQMVDFHYDLFSHYLLKMPKNKGKLKVGDVLLLDEIDIEDFEGEDQVLDIELFKLHGNMSQQERKTVFSDFRKTKKGILICTDVAARGIDVPEADCIIQYTGPQSDEDYLHRVGRTGRAGKSGSAIIFLTHEEQDYITRLQEQKVFLKEYDKSILTNNLKDFMEETDENKATVLLQKRFESALLKDKELHKKACFAYSSWSRFYSAFPVKMKPIFDLKKINIGHYVTSFGLQDSPTIVAKIVRGQAKKVDPKHLNKKLANHEDNVELRTKRPKRPIKSLSLTTSEYSSGFEPAKKKKKKNFND</sequence>
<dbReference type="GO" id="GO:0016787">
    <property type="term" value="F:hydrolase activity"/>
    <property type="evidence" value="ECO:0007669"/>
    <property type="project" value="UniProtKB-KW"/>
</dbReference>
<dbReference type="EMBL" id="JBDJPC010000014">
    <property type="protein sequence ID" value="KAL1488392.1"/>
    <property type="molecule type" value="Genomic_DNA"/>
</dbReference>
<evidence type="ECO:0000256" key="7">
    <source>
        <dbReference type="RuleBase" id="RU000492"/>
    </source>
</evidence>
<evidence type="ECO:0000313" key="13">
    <source>
        <dbReference type="EMBL" id="KAL1488392.1"/>
    </source>
</evidence>
<feature type="domain" description="Helicase C-terminal" evidence="11">
    <location>
        <begin position="402"/>
        <end position="587"/>
    </location>
</feature>
<keyword evidence="2 7" id="KW-0378">Hydrolase</keyword>
<dbReference type="PANTHER" id="PTHR24031">
    <property type="entry name" value="RNA HELICASE"/>
    <property type="match status" value="1"/>
</dbReference>
<feature type="compositionally biased region" description="Basic residues" evidence="9">
    <location>
        <begin position="718"/>
        <end position="727"/>
    </location>
</feature>
<evidence type="ECO:0000256" key="4">
    <source>
        <dbReference type="ARBA" id="ARBA00022840"/>
    </source>
</evidence>
<comment type="similarity">
    <text evidence="7">Belongs to the DEAD box helicase family.</text>
</comment>
<dbReference type="InterPro" id="IPR000629">
    <property type="entry name" value="RNA-helicase_DEAD-box_CS"/>
</dbReference>
<dbReference type="InterPro" id="IPR014014">
    <property type="entry name" value="RNA_helicase_DEAD_Q_motif"/>
</dbReference>
<proteinExistence type="inferred from homology"/>
<evidence type="ECO:0000256" key="3">
    <source>
        <dbReference type="ARBA" id="ARBA00022806"/>
    </source>
</evidence>
<organism evidence="13 14">
    <name type="scientific">Hypothenemus hampei</name>
    <name type="common">Coffee berry borer</name>
    <dbReference type="NCBI Taxonomy" id="57062"/>
    <lineage>
        <taxon>Eukaryota</taxon>
        <taxon>Metazoa</taxon>
        <taxon>Ecdysozoa</taxon>
        <taxon>Arthropoda</taxon>
        <taxon>Hexapoda</taxon>
        <taxon>Insecta</taxon>
        <taxon>Pterygota</taxon>
        <taxon>Neoptera</taxon>
        <taxon>Endopterygota</taxon>
        <taxon>Coleoptera</taxon>
        <taxon>Polyphaga</taxon>
        <taxon>Cucujiformia</taxon>
        <taxon>Curculionidae</taxon>
        <taxon>Scolytinae</taxon>
        <taxon>Hypothenemus</taxon>
    </lineage>
</organism>
<evidence type="ECO:0000256" key="8">
    <source>
        <dbReference type="RuleBase" id="RU365068"/>
    </source>
</evidence>
<dbReference type="SMART" id="SM00487">
    <property type="entry name" value="DEXDc"/>
    <property type="match status" value="1"/>
</dbReference>
<keyword evidence="3 7" id="KW-0347">Helicase</keyword>
<feature type="short sequence motif" description="Q motif" evidence="6">
    <location>
        <begin position="129"/>
        <end position="157"/>
    </location>
</feature>
<dbReference type="Pfam" id="PF00270">
    <property type="entry name" value="DEAD"/>
    <property type="match status" value="1"/>
</dbReference>
<protein>
    <recommendedName>
        <fullName evidence="8">ATP-dependent RNA helicase</fullName>
        <ecNumber evidence="8">3.6.4.13</ecNumber>
    </recommendedName>
</protein>
<feature type="domain" description="Helicase ATP-binding" evidence="10">
    <location>
        <begin position="160"/>
        <end position="367"/>
    </location>
</feature>
<comment type="caution">
    <text evidence="13">The sequence shown here is derived from an EMBL/GenBank/DDBJ whole genome shotgun (WGS) entry which is preliminary data.</text>
</comment>
<dbReference type="Gene3D" id="3.40.50.300">
    <property type="entry name" value="P-loop containing nucleotide triphosphate hydrolases"/>
    <property type="match status" value="2"/>
</dbReference>
<name>A0ABD1E158_HYPHA</name>
<dbReference type="InterPro" id="IPR014001">
    <property type="entry name" value="Helicase_ATP-bd"/>
</dbReference>
<feature type="region of interest" description="Disordered" evidence="9">
    <location>
        <begin position="686"/>
        <end position="727"/>
    </location>
</feature>
<dbReference type="Pfam" id="PF13959">
    <property type="entry name" value="CTE_SPB4"/>
    <property type="match status" value="1"/>
</dbReference>
<keyword evidence="1 7" id="KW-0547">Nucleotide-binding</keyword>
<comment type="domain">
    <text evidence="8">The Q motif is unique to and characteristic of the DEAD box family of RNA helicases and controls ATP binding and hydrolysis.</text>
</comment>
<dbReference type="PROSITE" id="PS51195">
    <property type="entry name" value="Q_MOTIF"/>
    <property type="match status" value="1"/>
</dbReference>
<reference evidence="13 14" key="1">
    <citation type="submission" date="2024-05" db="EMBL/GenBank/DDBJ databases">
        <title>Genetic variation in Jamaican populations of the coffee berry borer (Hypothenemus hampei).</title>
        <authorList>
            <person name="Errbii M."/>
            <person name="Myrie A."/>
        </authorList>
    </citation>
    <scope>NUCLEOTIDE SEQUENCE [LARGE SCALE GENOMIC DNA]</scope>
    <source>
        <strain evidence="13">JA-Hopewell-2020-01-JO</strain>
        <tissue evidence="13">Whole body</tissue>
    </source>
</reference>
<dbReference type="PROSITE" id="PS51194">
    <property type="entry name" value="HELICASE_CTER"/>
    <property type="match status" value="1"/>
</dbReference>
<dbReference type="Pfam" id="PF00271">
    <property type="entry name" value="Helicase_C"/>
    <property type="match status" value="1"/>
</dbReference>
<dbReference type="InterPro" id="IPR001650">
    <property type="entry name" value="Helicase_C-like"/>
</dbReference>
<dbReference type="GO" id="GO:0003724">
    <property type="term" value="F:RNA helicase activity"/>
    <property type="evidence" value="ECO:0007669"/>
    <property type="project" value="UniProtKB-EC"/>
</dbReference>
<keyword evidence="4 7" id="KW-0067">ATP-binding</keyword>
<evidence type="ECO:0000256" key="1">
    <source>
        <dbReference type="ARBA" id="ARBA00022741"/>
    </source>
</evidence>
<evidence type="ECO:0000259" key="11">
    <source>
        <dbReference type="PROSITE" id="PS51194"/>
    </source>
</evidence>
<dbReference type="PROSITE" id="PS00039">
    <property type="entry name" value="DEAD_ATP_HELICASE"/>
    <property type="match status" value="1"/>
</dbReference>
<keyword evidence="14" id="KW-1185">Reference proteome</keyword>
<comment type="function">
    <text evidence="8">RNA helicase.</text>
</comment>
<dbReference type="InterPro" id="IPR025313">
    <property type="entry name" value="SPB4-like_CTE"/>
</dbReference>
<evidence type="ECO:0000256" key="5">
    <source>
        <dbReference type="ARBA" id="ARBA00022884"/>
    </source>
</evidence>
<dbReference type="AlphaFoldDB" id="A0ABD1E158"/>
<dbReference type="SMART" id="SM00490">
    <property type="entry name" value="HELICc"/>
    <property type="match status" value="1"/>
</dbReference>
<dbReference type="GO" id="GO:0005524">
    <property type="term" value="F:ATP binding"/>
    <property type="evidence" value="ECO:0007669"/>
    <property type="project" value="UniProtKB-UniRule"/>
</dbReference>
<dbReference type="SMART" id="SM01178">
    <property type="entry name" value="DUF4217"/>
    <property type="match status" value="1"/>
</dbReference>
<dbReference type="InterPro" id="IPR011545">
    <property type="entry name" value="DEAD/DEAH_box_helicase_dom"/>
</dbReference>
<comment type="catalytic activity">
    <reaction evidence="8">
        <text>ATP + H2O = ADP + phosphate + H(+)</text>
        <dbReference type="Rhea" id="RHEA:13065"/>
        <dbReference type="ChEBI" id="CHEBI:15377"/>
        <dbReference type="ChEBI" id="CHEBI:15378"/>
        <dbReference type="ChEBI" id="CHEBI:30616"/>
        <dbReference type="ChEBI" id="CHEBI:43474"/>
        <dbReference type="ChEBI" id="CHEBI:456216"/>
        <dbReference type="EC" id="3.6.4.13"/>
    </reaction>
</comment>
<evidence type="ECO:0000256" key="2">
    <source>
        <dbReference type="ARBA" id="ARBA00022801"/>
    </source>
</evidence>
<dbReference type="InterPro" id="IPR027417">
    <property type="entry name" value="P-loop_NTPase"/>
</dbReference>